<keyword evidence="3" id="KW-1185">Reference proteome</keyword>
<dbReference type="Pfam" id="PF00665">
    <property type="entry name" value="rve"/>
    <property type="match status" value="1"/>
</dbReference>
<evidence type="ECO:0000259" key="1">
    <source>
        <dbReference type="PROSITE" id="PS50994"/>
    </source>
</evidence>
<dbReference type="InterPro" id="IPR012337">
    <property type="entry name" value="RNaseH-like_sf"/>
</dbReference>
<dbReference type="Proteomes" id="UP001454036">
    <property type="component" value="Unassembled WGS sequence"/>
</dbReference>
<dbReference type="GO" id="GO:0015074">
    <property type="term" value="P:DNA integration"/>
    <property type="evidence" value="ECO:0007669"/>
    <property type="project" value="InterPro"/>
</dbReference>
<gene>
    <name evidence="2" type="ORF">LIER_39731</name>
</gene>
<protein>
    <recommendedName>
        <fullName evidence="1">Integrase catalytic domain-containing protein</fullName>
    </recommendedName>
</protein>
<comment type="caution">
    <text evidence="2">The sequence shown here is derived from an EMBL/GenBank/DDBJ whole genome shotgun (WGS) entry which is preliminary data.</text>
</comment>
<evidence type="ECO:0000313" key="2">
    <source>
        <dbReference type="EMBL" id="GAA0164165.1"/>
    </source>
</evidence>
<accession>A0AAV3QN17</accession>
<dbReference type="PROSITE" id="PS50994">
    <property type="entry name" value="INTEGRASE"/>
    <property type="match status" value="1"/>
</dbReference>
<dbReference type="InterPro" id="IPR001584">
    <property type="entry name" value="Integrase_cat-core"/>
</dbReference>
<dbReference type="Gene3D" id="3.30.420.10">
    <property type="entry name" value="Ribonuclease H-like superfamily/Ribonuclease H"/>
    <property type="match status" value="1"/>
</dbReference>
<dbReference type="InterPro" id="IPR039537">
    <property type="entry name" value="Retrotran_Ty1/copia-like"/>
</dbReference>
<organism evidence="2 3">
    <name type="scientific">Lithospermum erythrorhizon</name>
    <name type="common">Purple gromwell</name>
    <name type="synonym">Lithospermum officinale var. erythrorhizon</name>
    <dbReference type="NCBI Taxonomy" id="34254"/>
    <lineage>
        <taxon>Eukaryota</taxon>
        <taxon>Viridiplantae</taxon>
        <taxon>Streptophyta</taxon>
        <taxon>Embryophyta</taxon>
        <taxon>Tracheophyta</taxon>
        <taxon>Spermatophyta</taxon>
        <taxon>Magnoliopsida</taxon>
        <taxon>eudicotyledons</taxon>
        <taxon>Gunneridae</taxon>
        <taxon>Pentapetalae</taxon>
        <taxon>asterids</taxon>
        <taxon>lamiids</taxon>
        <taxon>Boraginales</taxon>
        <taxon>Boraginaceae</taxon>
        <taxon>Boraginoideae</taxon>
        <taxon>Lithospermeae</taxon>
        <taxon>Lithospermum</taxon>
    </lineage>
</organism>
<sequence>MWNYGTNILGYTNYRNIQQIISKEAVRGLPPLEVKDKGCGECQVGKQTKSYHQKLQQVVIARVLELKHMDMMEPTQVENIRGKKYFYVYVDDFSRYTWVEFLREKLDTFEVFKKLILQVQNKKEQHVVRIRSDPRKEFENSKFVEFCAIEGITHECSSPITPQQSGVVER</sequence>
<name>A0AAV3QN17_LITER</name>
<dbReference type="AlphaFoldDB" id="A0AAV3QN17"/>
<dbReference type="InterPro" id="IPR036397">
    <property type="entry name" value="RNaseH_sf"/>
</dbReference>
<dbReference type="GO" id="GO:0003676">
    <property type="term" value="F:nucleic acid binding"/>
    <property type="evidence" value="ECO:0007669"/>
    <property type="project" value="InterPro"/>
</dbReference>
<dbReference type="PANTHER" id="PTHR42648">
    <property type="entry name" value="TRANSPOSASE, PUTATIVE-RELATED"/>
    <property type="match status" value="1"/>
</dbReference>
<proteinExistence type="predicted"/>
<reference evidence="2 3" key="1">
    <citation type="submission" date="2024-01" db="EMBL/GenBank/DDBJ databases">
        <title>The complete chloroplast genome sequence of Lithospermum erythrorhizon: insights into the phylogenetic relationship among Boraginaceae species and the maternal lineages of purple gromwells.</title>
        <authorList>
            <person name="Okada T."/>
            <person name="Watanabe K."/>
        </authorList>
    </citation>
    <scope>NUCLEOTIDE SEQUENCE [LARGE SCALE GENOMIC DNA]</scope>
</reference>
<dbReference type="SUPFAM" id="SSF53098">
    <property type="entry name" value="Ribonuclease H-like"/>
    <property type="match status" value="1"/>
</dbReference>
<evidence type="ECO:0000313" key="3">
    <source>
        <dbReference type="Proteomes" id="UP001454036"/>
    </source>
</evidence>
<feature type="domain" description="Integrase catalytic" evidence="1">
    <location>
        <begin position="53"/>
        <end position="170"/>
    </location>
</feature>
<dbReference type="PANTHER" id="PTHR42648:SF21">
    <property type="entry name" value="CYSTEINE-RICH RLK (RECEPTOR-LIKE PROTEIN KINASE) 8"/>
    <property type="match status" value="1"/>
</dbReference>
<dbReference type="EMBL" id="BAABME010021773">
    <property type="protein sequence ID" value="GAA0164165.1"/>
    <property type="molecule type" value="Genomic_DNA"/>
</dbReference>